<evidence type="ECO:0000313" key="12">
    <source>
        <dbReference type="EMBL" id="MCW8109135.1"/>
    </source>
</evidence>
<dbReference type="InterPro" id="IPR036837">
    <property type="entry name" value="Cation_efflux_CTD_sf"/>
</dbReference>
<dbReference type="InterPro" id="IPR050681">
    <property type="entry name" value="CDF/SLC30A"/>
</dbReference>
<dbReference type="InterPro" id="IPR058533">
    <property type="entry name" value="Cation_efflux_TM"/>
</dbReference>
<organism evidence="12 13">
    <name type="scientific">Alteromonas aquimaris</name>
    <dbReference type="NCBI Taxonomy" id="2998417"/>
    <lineage>
        <taxon>Bacteria</taxon>
        <taxon>Pseudomonadati</taxon>
        <taxon>Pseudomonadota</taxon>
        <taxon>Gammaproteobacteria</taxon>
        <taxon>Alteromonadales</taxon>
        <taxon>Alteromonadaceae</taxon>
        <taxon>Alteromonas/Salinimonas group</taxon>
        <taxon>Alteromonas</taxon>
    </lineage>
</organism>
<evidence type="ECO:0000259" key="10">
    <source>
        <dbReference type="Pfam" id="PF01545"/>
    </source>
</evidence>
<feature type="domain" description="Cation efflux protein cytoplasmic" evidence="11">
    <location>
        <begin position="194"/>
        <end position="269"/>
    </location>
</feature>
<feature type="domain" description="Cation efflux protein transmembrane" evidence="10">
    <location>
        <begin position="3"/>
        <end position="187"/>
    </location>
</feature>
<evidence type="ECO:0000256" key="7">
    <source>
        <dbReference type="ARBA" id="ARBA00023065"/>
    </source>
</evidence>
<evidence type="ECO:0000256" key="6">
    <source>
        <dbReference type="ARBA" id="ARBA00022989"/>
    </source>
</evidence>
<dbReference type="NCBIfam" id="TIGR01297">
    <property type="entry name" value="CDF"/>
    <property type="match status" value="1"/>
</dbReference>
<dbReference type="SUPFAM" id="SSF161111">
    <property type="entry name" value="Cation efflux protein transmembrane domain-like"/>
    <property type="match status" value="1"/>
</dbReference>
<evidence type="ECO:0000256" key="2">
    <source>
        <dbReference type="ARBA" id="ARBA00008873"/>
    </source>
</evidence>
<dbReference type="InterPro" id="IPR002524">
    <property type="entry name" value="Cation_efflux"/>
</dbReference>
<keyword evidence="5" id="KW-0862">Zinc</keyword>
<name>A0ABT3P8N7_9ALTE</name>
<evidence type="ECO:0000256" key="4">
    <source>
        <dbReference type="ARBA" id="ARBA00022692"/>
    </source>
</evidence>
<evidence type="ECO:0000256" key="3">
    <source>
        <dbReference type="ARBA" id="ARBA00022448"/>
    </source>
</evidence>
<evidence type="ECO:0000256" key="1">
    <source>
        <dbReference type="ARBA" id="ARBA00004141"/>
    </source>
</evidence>
<dbReference type="Proteomes" id="UP001142810">
    <property type="component" value="Unassembled WGS sequence"/>
</dbReference>
<evidence type="ECO:0000256" key="8">
    <source>
        <dbReference type="ARBA" id="ARBA00023136"/>
    </source>
</evidence>
<evidence type="ECO:0000313" key="13">
    <source>
        <dbReference type="Proteomes" id="UP001142810"/>
    </source>
</evidence>
<dbReference type="RefSeq" id="WP_265618414.1">
    <property type="nucleotide sequence ID" value="NZ_JAPFRD010000011.1"/>
</dbReference>
<dbReference type="Gene3D" id="1.20.1510.10">
    <property type="entry name" value="Cation efflux protein transmembrane domain"/>
    <property type="match status" value="1"/>
</dbReference>
<protein>
    <submittedName>
        <fullName evidence="12">Cation diffusion facilitator family transporter</fullName>
    </submittedName>
</protein>
<feature type="transmembrane region" description="Helical" evidence="9">
    <location>
        <begin position="165"/>
        <end position="183"/>
    </location>
</feature>
<evidence type="ECO:0000256" key="5">
    <source>
        <dbReference type="ARBA" id="ARBA00022906"/>
    </source>
</evidence>
<feature type="transmembrane region" description="Helical" evidence="9">
    <location>
        <begin position="66"/>
        <end position="87"/>
    </location>
</feature>
<accession>A0ABT3P8N7</accession>
<evidence type="ECO:0000256" key="9">
    <source>
        <dbReference type="SAM" id="Phobius"/>
    </source>
</evidence>
<comment type="subcellular location">
    <subcellularLocation>
        <location evidence="1">Membrane</location>
        <topology evidence="1">Multi-pass membrane protein</topology>
    </subcellularLocation>
</comment>
<keyword evidence="3" id="KW-0813">Transport</keyword>
<dbReference type="Pfam" id="PF16916">
    <property type="entry name" value="ZT_dimer"/>
    <property type="match status" value="1"/>
</dbReference>
<evidence type="ECO:0000259" key="11">
    <source>
        <dbReference type="Pfam" id="PF16916"/>
    </source>
</evidence>
<dbReference type="EMBL" id="JAPFRD010000011">
    <property type="protein sequence ID" value="MCW8109135.1"/>
    <property type="molecule type" value="Genomic_DNA"/>
</dbReference>
<sequence>MGYAFWLNFVFTVIEFVGGWLTNSVAIMADAVHDLGDTLSIGMSWILARLGKQQADDTYTYGFKRLSLFGALINGVILIGGSVWILMESIPRLFNPEMPVTEGMMALAILGVMVNGAAAVKLHGGHTLNEKVLNWHLLEDMFGWIAVLIVAVVLHFYPFPILDPILSIGFTLFILFNVVRHVTQTLKLFLQATPDDAVQQKIKQGLLGIEEIKNLHHLHFWSLDGEHHVLTAHLVTHTDLHPEHLKQLKQSVDTILAAFNLAHTTIEIEMPGEPCRDETPTGH</sequence>
<dbReference type="Pfam" id="PF01545">
    <property type="entry name" value="Cation_efflux"/>
    <property type="match status" value="1"/>
</dbReference>
<proteinExistence type="inferred from homology"/>
<dbReference type="PANTHER" id="PTHR11562">
    <property type="entry name" value="CATION EFFLUX PROTEIN/ ZINC TRANSPORTER"/>
    <property type="match status" value="1"/>
</dbReference>
<reference evidence="12" key="1">
    <citation type="submission" date="2022-11" db="EMBL/GenBank/DDBJ databases">
        <title>Alteromonas sp. nov., isolated from sea water of the Qingdao.</title>
        <authorList>
            <person name="Wang Q."/>
        </authorList>
    </citation>
    <scope>NUCLEOTIDE SEQUENCE</scope>
    <source>
        <strain evidence="12">ASW11-7</strain>
    </source>
</reference>
<feature type="transmembrane region" description="Helical" evidence="9">
    <location>
        <begin position="99"/>
        <end position="120"/>
    </location>
</feature>
<keyword evidence="5" id="KW-0864">Zinc transport</keyword>
<keyword evidence="13" id="KW-1185">Reference proteome</keyword>
<comment type="caution">
    <text evidence="12">The sequence shown here is derived from an EMBL/GenBank/DDBJ whole genome shotgun (WGS) entry which is preliminary data.</text>
</comment>
<dbReference type="PANTHER" id="PTHR11562:SF17">
    <property type="entry name" value="RE54080P-RELATED"/>
    <property type="match status" value="1"/>
</dbReference>
<comment type="similarity">
    <text evidence="2">Belongs to the cation diffusion facilitator (CDF) transporter (TC 2.A.4) family. SLC30A subfamily.</text>
</comment>
<gene>
    <name evidence="12" type="ORF">OPS25_11565</name>
</gene>
<dbReference type="SUPFAM" id="SSF160240">
    <property type="entry name" value="Cation efflux protein cytoplasmic domain-like"/>
    <property type="match status" value="1"/>
</dbReference>
<dbReference type="InterPro" id="IPR027470">
    <property type="entry name" value="Cation_efflux_CTD"/>
</dbReference>
<feature type="transmembrane region" description="Helical" evidence="9">
    <location>
        <begin position="141"/>
        <end position="159"/>
    </location>
</feature>
<keyword evidence="7" id="KW-0406">Ion transport</keyword>
<keyword evidence="8 9" id="KW-0472">Membrane</keyword>
<dbReference type="InterPro" id="IPR027469">
    <property type="entry name" value="Cation_efflux_TMD_sf"/>
</dbReference>
<keyword evidence="4 9" id="KW-0812">Transmembrane</keyword>
<keyword evidence="6 9" id="KW-1133">Transmembrane helix</keyword>